<keyword evidence="3 6" id="KW-0378">Hydrolase</keyword>
<accession>A0A545TAF2</accession>
<reference evidence="8 9" key="1">
    <citation type="submission" date="2019-06" db="EMBL/GenBank/DDBJ databases">
        <title>Whole genome sequence for Cellvibrionaceae sp. R142.</title>
        <authorList>
            <person name="Wang G."/>
        </authorList>
    </citation>
    <scope>NUCLEOTIDE SEQUENCE [LARGE SCALE GENOMIC DNA]</scope>
    <source>
        <strain evidence="8 9">R142</strain>
    </source>
</reference>
<protein>
    <submittedName>
        <fullName evidence="8">M48 family metalloprotease</fullName>
    </submittedName>
</protein>
<dbReference type="InterPro" id="IPR011990">
    <property type="entry name" value="TPR-like_helical_dom_sf"/>
</dbReference>
<dbReference type="Gene3D" id="1.25.40.10">
    <property type="entry name" value="Tetratricopeptide repeat domain"/>
    <property type="match status" value="1"/>
</dbReference>
<keyword evidence="2" id="KW-0479">Metal-binding</keyword>
<gene>
    <name evidence="8" type="ORF">FKG94_16390</name>
</gene>
<evidence type="ECO:0000256" key="3">
    <source>
        <dbReference type="ARBA" id="ARBA00022801"/>
    </source>
</evidence>
<keyword evidence="9" id="KW-1185">Reference proteome</keyword>
<evidence type="ECO:0000259" key="7">
    <source>
        <dbReference type="Pfam" id="PF01435"/>
    </source>
</evidence>
<comment type="caution">
    <text evidence="8">The sequence shown here is derived from an EMBL/GenBank/DDBJ whole genome shotgun (WGS) entry which is preliminary data.</text>
</comment>
<dbReference type="CDD" id="cd07324">
    <property type="entry name" value="M48C_Oma1-like"/>
    <property type="match status" value="1"/>
</dbReference>
<evidence type="ECO:0000256" key="6">
    <source>
        <dbReference type="RuleBase" id="RU003983"/>
    </source>
</evidence>
<dbReference type="AlphaFoldDB" id="A0A545TAF2"/>
<evidence type="ECO:0000313" key="8">
    <source>
        <dbReference type="EMBL" id="TQV74185.1"/>
    </source>
</evidence>
<dbReference type="Gene3D" id="3.30.2010.10">
    <property type="entry name" value="Metalloproteases ('zincins'), catalytic domain"/>
    <property type="match status" value="1"/>
</dbReference>
<dbReference type="SUPFAM" id="SSF81901">
    <property type="entry name" value="HCP-like"/>
    <property type="match status" value="1"/>
</dbReference>
<dbReference type="GO" id="GO:0051603">
    <property type="term" value="P:proteolysis involved in protein catabolic process"/>
    <property type="evidence" value="ECO:0007669"/>
    <property type="project" value="TreeGrafter"/>
</dbReference>
<keyword evidence="4 6" id="KW-0862">Zinc</keyword>
<comment type="similarity">
    <text evidence="6">Belongs to the peptidase M48 family.</text>
</comment>
<dbReference type="GO" id="GO:0016020">
    <property type="term" value="C:membrane"/>
    <property type="evidence" value="ECO:0007669"/>
    <property type="project" value="TreeGrafter"/>
</dbReference>
<dbReference type="PANTHER" id="PTHR22726:SF1">
    <property type="entry name" value="METALLOENDOPEPTIDASE OMA1, MITOCHONDRIAL"/>
    <property type="match status" value="1"/>
</dbReference>
<dbReference type="InterPro" id="IPR051156">
    <property type="entry name" value="Mito/Outer_Membr_Metalloprot"/>
</dbReference>
<comment type="cofactor">
    <cofactor evidence="6">
        <name>Zn(2+)</name>
        <dbReference type="ChEBI" id="CHEBI:29105"/>
    </cofactor>
    <text evidence="6">Binds 1 zinc ion per subunit.</text>
</comment>
<dbReference type="PANTHER" id="PTHR22726">
    <property type="entry name" value="METALLOENDOPEPTIDASE OMA1"/>
    <property type="match status" value="1"/>
</dbReference>
<dbReference type="InterPro" id="IPR001915">
    <property type="entry name" value="Peptidase_M48"/>
</dbReference>
<evidence type="ECO:0000256" key="4">
    <source>
        <dbReference type="ARBA" id="ARBA00022833"/>
    </source>
</evidence>
<dbReference type="GO" id="GO:0004222">
    <property type="term" value="F:metalloendopeptidase activity"/>
    <property type="evidence" value="ECO:0007669"/>
    <property type="project" value="InterPro"/>
</dbReference>
<dbReference type="OrthoDB" id="9810445at2"/>
<name>A0A545TAF2_9GAMM</name>
<evidence type="ECO:0000256" key="5">
    <source>
        <dbReference type="ARBA" id="ARBA00023049"/>
    </source>
</evidence>
<dbReference type="EMBL" id="VHSG01000017">
    <property type="protein sequence ID" value="TQV74185.1"/>
    <property type="molecule type" value="Genomic_DNA"/>
</dbReference>
<evidence type="ECO:0000256" key="2">
    <source>
        <dbReference type="ARBA" id="ARBA00022723"/>
    </source>
</evidence>
<keyword evidence="5 6" id="KW-0482">Metalloprotease</keyword>
<evidence type="ECO:0000256" key="1">
    <source>
        <dbReference type="ARBA" id="ARBA00022670"/>
    </source>
</evidence>
<dbReference type="Pfam" id="PF01435">
    <property type="entry name" value="Peptidase_M48"/>
    <property type="match status" value="1"/>
</dbReference>
<evidence type="ECO:0000313" key="9">
    <source>
        <dbReference type="Proteomes" id="UP000319732"/>
    </source>
</evidence>
<feature type="domain" description="Peptidase M48" evidence="7">
    <location>
        <begin position="96"/>
        <end position="256"/>
    </location>
</feature>
<keyword evidence="1 6" id="KW-0645">Protease</keyword>
<dbReference type="GO" id="GO:0046872">
    <property type="term" value="F:metal ion binding"/>
    <property type="evidence" value="ECO:0007669"/>
    <property type="project" value="UniProtKB-KW"/>
</dbReference>
<dbReference type="Proteomes" id="UP000319732">
    <property type="component" value="Unassembled WGS sequence"/>
</dbReference>
<organism evidence="8 9">
    <name type="scientific">Exilibacterium tricleocarpae</name>
    <dbReference type="NCBI Taxonomy" id="2591008"/>
    <lineage>
        <taxon>Bacteria</taxon>
        <taxon>Pseudomonadati</taxon>
        <taxon>Pseudomonadota</taxon>
        <taxon>Gammaproteobacteria</taxon>
        <taxon>Cellvibrionales</taxon>
        <taxon>Cellvibrionaceae</taxon>
        <taxon>Exilibacterium</taxon>
    </lineage>
</organism>
<sequence>MGRYSEGITVKIWALLFFLALWLVSGPSGAVPEQIEPSIEVGYRPAIDTDEGGFWYKVDKIEEEVKRSPYLVREAEINLYIKDIVCRLAGEYCGQIRVYIINNPHFNASMYPNGMMHIWTGTLLRVANEAQLAAILGHEIGHYLRSHQIRNWRTARDGMAVAAVLDIGLGALTGVHGLATLGMASGAMAFNREQEREADRYGVQLMVKNGYRPVEASYLWDHVVREREMDESKEKGSLFFATHPQSRERAHALKRLAGVYAAKGGRKYKTHTERFVKRVSPLYFDFMTEHIKLQEYGQTEALLAHHRQVGHSKGMLHFFSGELRRLRKNDGDIDVAIDEYKKAVTHRDAPAVSYRELGYLHLKKKEKQLAKKYFQAYLDKVPAASDHEMITFYIDSIK</sequence>
<proteinExistence type="inferred from homology"/>